<dbReference type="Gene3D" id="2.130.10.120">
    <property type="entry name" value="Prolyl oligopeptidase, N-terminal domain"/>
    <property type="match status" value="1"/>
</dbReference>
<dbReference type="InterPro" id="IPR002471">
    <property type="entry name" value="Pept_S9_AS"/>
</dbReference>
<name>A0A6P2CBS6_9NOCA</name>
<dbReference type="Pfam" id="PF02897">
    <property type="entry name" value="Peptidase_S9_N"/>
    <property type="match status" value="1"/>
</dbReference>
<dbReference type="Gene3D" id="3.40.50.1820">
    <property type="entry name" value="alpha/beta hydrolase"/>
    <property type="match status" value="1"/>
</dbReference>
<feature type="domain" description="Peptidase S9A N-terminal" evidence="7">
    <location>
        <begin position="12"/>
        <end position="434"/>
    </location>
</feature>
<dbReference type="Pfam" id="PF00326">
    <property type="entry name" value="Peptidase_S9"/>
    <property type="match status" value="1"/>
</dbReference>
<dbReference type="SUPFAM" id="SSF53474">
    <property type="entry name" value="alpha/beta-Hydrolases"/>
    <property type="match status" value="1"/>
</dbReference>
<dbReference type="InterPro" id="IPR002470">
    <property type="entry name" value="Peptidase_S9A"/>
</dbReference>
<evidence type="ECO:0000313" key="8">
    <source>
        <dbReference type="EMBL" id="TXG89131.1"/>
    </source>
</evidence>
<gene>
    <name evidence="8" type="ORF">DW322_01300</name>
</gene>
<comment type="similarity">
    <text evidence="1">Belongs to the peptidase S9A family.</text>
</comment>
<dbReference type="InterPro" id="IPR023302">
    <property type="entry name" value="Pept_S9A_N"/>
</dbReference>
<dbReference type="PROSITE" id="PS00708">
    <property type="entry name" value="PRO_ENDOPEP_SER"/>
    <property type="match status" value="1"/>
</dbReference>
<dbReference type="RefSeq" id="WP_010840238.1">
    <property type="nucleotide sequence ID" value="NZ_QRCM01000001.1"/>
</dbReference>
<sequence length="713" mass="79513">MTDTNAGAASAPVAKQVPTTREHHGHTFVDQYEWLRDKDDAEVVAYLEAENAYTEQQTAHLAPLREKIFQEIKSRTQETDMSVPTRMGSWWYYGRTEEGKSYPIQCRCPVASEDDWTPPELVPGVVPDGEQILLDGNAEAEGHEFFSLGAFSISEDGTMLAYSTDVVGDERYTLRFKDLATGELLADEITGTAPGATWTLDHSHVFYLTVDDMWRPDTVWRHEIGTPRADDVSVFHEPDERFWVAVGSTRSEKYIMIWVGSKITSEVRVLDSQEPTGEFRIVLPRREGVEYSVEHAVVAGEDRFLILHNDVVNGAKADNFVLADAPADDPTNLRILIDHRHDVRLEDVDAFADHLVLGYRRDALTRLAVWKLTDAGYGDPSEIDFDQEIYSVGAGSNPEWNQPTLRLLFTSFVTPAQIYDLVLETGEMRLLKEQPVLGGFDSSEYEERREWAVAQDGTRIPLSIVRRIPDLEPQGPVPVLLYGYGSYEASMDPAFSVARLSLLDRGVEFVVAHVRGGGEMGRHWYDNGKTLSKKNTFTDFVAAARHLVATGRTTPELVVADGGSAGGLLMGAVANMAPELFAGILANVPFVDPLTSILDPSLPLTVIEWDEWGNPLDDPEVYEYMRSYSPYENVEAKDYPAILAITSINDTRVLYVEPAKWVAKLRATKTGDAPLLLKTEMSAGHGGVSGRYEKWREVAFEFAWILDVLGLAK</sequence>
<dbReference type="PRINTS" id="PR00862">
    <property type="entry name" value="PROLIGOPTASE"/>
</dbReference>
<evidence type="ECO:0000313" key="9">
    <source>
        <dbReference type="Proteomes" id="UP000471120"/>
    </source>
</evidence>
<dbReference type="SUPFAM" id="SSF50993">
    <property type="entry name" value="Peptidase/esterase 'gauge' domain"/>
    <property type="match status" value="1"/>
</dbReference>
<feature type="region of interest" description="Disordered" evidence="5">
    <location>
        <begin position="1"/>
        <end position="22"/>
    </location>
</feature>
<dbReference type="PANTHER" id="PTHR11757">
    <property type="entry name" value="PROTEASE FAMILY S9A OLIGOPEPTIDASE"/>
    <property type="match status" value="1"/>
</dbReference>
<evidence type="ECO:0000256" key="1">
    <source>
        <dbReference type="ARBA" id="ARBA00005228"/>
    </source>
</evidence>
<proteinExistence type="inferred from homology"/>
<keyword evidence="4" id="KW-0720">Serine protease</keyword>
<keyword evidence="3" id="KW-0378">Hydrolase</keyword>
<evidence type="ECO:0000256" key="4">
    <source>
        <dbReference type="ARBA" id="ARBA00022825"/>
    </source>
</evidence>
<evidence type="ECO:0000256" key="2">
    <source>
        <dbReference type="ARBA" id="ARBA00022670"/>
    </source>
</evidence>
<dbReference type="InterPro" id="IPR029058">
    <property type="entry name" value="AB_hydrolase_fold"/>
</dbReference>
<dbReference type="GO" id="GO:0004252">
    <property type="term" value="F:serine-type endopeptidase activity"/>
    <property type="evidence" value="ECO:0007669"/>
    <property type="project" value="InterPro"/>
</dbReference>
<dbReference type="AlphaFoldDB" id="A0A6P2CBS6"/>
<dbReference type="InterPro" id="IPR001375">
    <property type="entry name" value="Peptidase_S9_cat"/>
</dbReference>
<evidence type="ECO:0000259" key="7">
    <source>
        <dbReference type="Pfam" id="PF02897"/>
    </source>
</evidence>
<dbReference type="GO" id="GO:0006508">
    <property type="term" value="P:proteolysis"/>
    <property type="evidence" value="ECO:0007669"/>
    <property type="project" value="UniProtKB-KW"/>
</dbReference>
<evidence type="ECO:0000256" key="5">
    <source>
        <dbReference type="SAM" id="MobiDB-lite"/>
    </source>
</evidence>
<organism evidence="8 9">
    <name type="scientific">Rhodococcus rhodnii</name>
    <dbReference type="NCBI Taxonomy" id="38312"/>
    <lineage>
        <taxon>Bacteria</taxon>
        <taxon>Bacillati</taxon>
        <taxon>Actinomycetota</taxon>
        <taxon>Actinomycetes</taxon>
        <taxon>Mycobacteriales</taxon>
        <taxon>Nocardiaceae</taxon>
        <taxon>Rhodococcus</taxon>
    </lineage>
</organism>
<accession>A0A6P2CBS6</accession>
<dbReference type="InterPro" id="IPR051543">
    <property type="entry name" value="Serine_Peptidase_S9A"/>
</dbReference>
<evidence type="ECO:0000256" key="3">
    <source>
        <dbReference type="ARBA" id="ARBA00022801"/>
    </source>
</evidence>
<dbReference type="Proteomes" id="UP000471120">
    <property type="component" value="Unassembled WGS sequence"/>
</dbReference>
<protein>
    <submittedName>
        <fullName evidence="8">S9 family peptidase</fullName>
    </submittedName>
</protein>
<keyword evidence="2" id="KW-0645">Protease</keyword>
<comment type="caution">
    <text evidence="8">The sequence shown here is derived from an EMBL/GenBank/DDBJ whole genome shotgun (WGS) entry which is preliminary data.</text>
</comment>
<dbReference type="PANTHER" id="PTHR11757:SF19">
    <property type="entry name" value="PROLYL ENDOPEPTIDASE-LIKE"/>
    <property type="match status" value="1"/>
</dbReference>
<dbReference type="EMBL" id="QRCM01000001">
    <property type="protein sequence ID" value="TXG89131.1"/>
    <property type="molecule type" value="Genomic_DNA"/>
</dbReference>
<feature type="domain" description="Peptidase S9 prolyl oligopeptidase catalytic" evidence="6">
    <location>
        <begin position="494"/>
        <end position="710"/>
    </location>
</feature>
<reference evidence="8 9" key="1">
    <citation type="submission" date="2018-07" db="EMBL/GenBank/DDBJ databases">
        <title>Genome sequence of Rhodococcus rhodnii ATCC 35071 from Rhodnius prolixus.</title>
        <authorList>
            <person name="Patel V."/>
            <person name="Vogel K.J."/>
        </authorList>
    </citation>
    <scope>NUCLEOTIDE SEQUENCE [LARGE SCALE GENOMIC DNA]</scope>
    <source>
        <strain evidence="8 9">ATCC 35071</strain>
    </source>
</reference>
<evidence type="ECO:0000259" key="6">
    <source>
        <dbReference type="Pfam" id="PF00326"/>
    </source>
</evidence>